<protein>
    <submittedName>
        <fullName evidence="2">Uncharacterized protein</fullName>
    </submittedName>
</protein>
<proteinExistence type="predicted"/>
<evidence type="ECO:0000313" key="2">
    <source>
        <dbReference type="EMBL" id="KAL3384415.1"/>
    </source>
</evidence>
<dbReference type="EMBL" id="JBJJXI010000173">
    <property type="protein sequence ID" value="KAL3384415.1"/>
    <property type="molecule type" value="Genomic_DNA"/>
</dbReference>
<name>A0ABD2VUN2_9HYME</name>
<feature type="region of interest" description="Disordered" evidence="1">
    <location>
        <begin position="59"/>
        <end position="120"/>
    </location>
</feature>
<gene>
    <name evidence="2" type="ORF">TKK_019813</name>
</gene>
<feature type="compositionally biased region" description="Basic and acidic residues" evidence="1">
    <location>
        <begin position="101"/>
        <end position="120"/>
    </location>
</feature>
<sequence length="207" mass="23294">MYTHVRSSSNCWRTKLQQCINLARLVVALVVQVQPDAGVKELHQDIFVELKRAARHIFGKRPTDNQEQSSVPIDGDRHVEDDNAPDVSAIGLHADASDPQQSHEKTEAGDRKEASTKVRTNDWRKRDHRTHMYFIRYTDLFLALVVLKIHEISMKARLHRQMANDDYGGGGGGRERARVVKFAILLCGGDGGGFHCLSLPFCLMAHV</sequence>
<dbReference type="AlphaFoldDB" id="A0ABD2VUN2"/>
<reference evidence="2 3" key="1">
    <citation type="journal article" date="2024" name="bioRxiv">
        <title>A reference genome for Trichogramma kaykai: A tiny desert-dwelling parasitoid wasp with competing sex-ratio distorters.</title>
        <authorList>
            <person name="Culotta J."/>
            <person name="Lindsey A.R."/>
        </authorList>
    </citation>
    <scope>NUCLEOTIDE SEQUENCE [LARGE SCALE GENOMIC DNA]</scope>
    <source>
        <strain evidence="2 3">KSX58</strain>
    </source>
</reference>
<comment type="caution">
    <text evidence="2">The sequence shown here is derived from an EMBL/GenBank/DDBJ whole genome shotgun (WGS) entry which is preliminary data.</text>
</comment>
<accession>A0ABD2VUN2</accession>
<evidence type="ECO:0000256" key="1">
    <source>
        <dbReference type="SAM" id="MobiDB-lite"/>
    </source>
</evidence>
<evidence type="ECO:0000313" key="3">
    <source>
        <dbReference type="Proteomes" id="UP001627154"/>
    </source>
</evidence>
<keyword evidence="3" id="KW-1185">Reference proteome</keyword>
<organism evidence="2 3">
    <name type="scientific">Trichogramma kaykai</name>
    <dbReference type="NCBI Taxonomy" id="54128"/>
    <lineage>
        <taxon>Eukaryota</taxon>
        <taxon>Metazoa</taxon>
        <taxon>Ecdysozoa</taxon>
        <taxon>Arthropoda</taxon>
        <taxon>Hexapoda</taxon>
        <taxon>Insecta</taxon>
        <taxon>Pterygota</taxon>
        <taxon>Neoptera</taxon>
        <taxon>Endopterygota</taxon>
        <taxon>Hymenoptera</taxon>
        <taxon>Apocrita</taxon>
        <taxon>Proctotrupomorpha</taxon>
        <taxon>Chalcidoidea</taxon>
        <taxon>Trichogrammatidae</taxon>
        <taxon>Trichogramma</taxon>
    </lineage>
</organism>
<dbReference type="Proteomes" id="UP001627154">
    <property type="component" value="Unassembled WGS sequence"/>
</dbReference>